<dbReference type="InterPro" id="IPR020845">
    <property type="entry name" value="AMP-binding_CS"/>
</dbReference>
<dbReference type="Pfam" id="PF00501">
    <property type="entry name" value="AMP-binding"/>
    <property type="match status" value="1"/>
</dbReference>
<organism evidence="8 9">
    <name type="scientific">Actinomadura fibrosa</name>
    <dbReference type="NCBI Taxonomy" id="111802"/>
    <lineage>
        <taxon>Bacteria</taxon>
        <taxon>Bacillati</taxon>
        <taxon>Actinomycetota</taxon>
        <taxon>Actinomycetes</taxon>
        <taxon>Streptosporangiales</taxon>
        <taxon>Thermomonosporaceae</taxon>
        <taxon>Actinomadura</taxon>
    </lineage>
</organism>
<feature type="domain" description="AMP-dependent synthetase/ligase" evidence="6">
    <location>
        <begin position="22"/>
        <end position="435"/>
    </location>
</feature>
<evidence type="ECO:0000313" key="8">
    <source>
        <dbReference type="EMBL" id="MFD0682918.1"/>
    </source>
</evidence>
<proteinExistence type="inferred from homology"/>
<dbReference type="InterPro" id="IPR045851">
    <property type="entry name" value="AMP-bd_C_sf"/>
</dbReference>
<feature type="compositionally biased region" description="Basic and acidic residues" evidence="5">
    <location>
        <begin position="138"/>
        <end position="187"/>
    </location>
</feature>
<evidence type="ECO:0000256" key="5">
    <source>
        <dbReference type="SAM" id="MobiDB-lite"/>
    </source>
</evidence>
<evidence type="ECO:0000256" key="2">
    <source>
        <dbReference type="ARBA" id="ARBA00022598"/>
    </source>
</evidence>
<sequence length="612" mass="66262">MSVAGWLEARAADDGAGLRSADDGRSWTWREVVAECAVRAAWMARQARADRPVHVGVLLDNVPELVFLLGGAALSGAVVVALNPTRSAAELADDAERADCDLIVTQAGHAARAAALAQLLEDRCANQNADRGANQNADRGEDRRMDRDENRRSDGGGDRRTDRAEDHRTDRGEDPRPDHRADRRRERIPVHDIDGDEYRTLFKGFEDAPLPDTSAIGPGTLLMLIFTSGTSGRPRAVRVTHRKVVVPGENLAGRMLDAGSVVYCPMPLFHSGAVMAAYAPALAAGAELVLRARFSASGVLPDVREHGCTYMHYVGKALSYVLATPPGEDDRDNPLRFAFGNEAAPLEQKAFGERFGCVVVDGYGSTETAIALSADPKGPPGALGRLTEGIAILDPATGEPCPPARFDDVGRLLNGDEAIGELVNTAGLGLFDGYYNEDAPDRLRDGMFWSGDHAYADADGYVFFAGRSADRLRVDGENFGAAQVERVLAELPGVRQLAVYGVPDAASGDQVMLALAADDFDPEAFAAYLRGRADLSPKWPPRYVRVARELPATASNKILKRRLAGDGWRTDDPVWWRPGRDLAYRRMTADDAARLRTEFERRGRLHLLEGSG</sequence>
<dbReference type="Gene3D" id="3.40.50.12780">
    <property type="entry name" value="N-terminal domain of ligase-like"/>
    <property type="match status" value="1"/>
</dbReference>
<dbReference type="Proteomes" id="UP001597063">
    <property type="component" value="Unassembled WGS sequence"/>
</dbReference>
<keyword evidence="9" id="KW-1185">Reference proteome</keyword>
<dbReference type="EMBL" id="JBHTGP010000001">
    <property type="protein sequence ID" value="MFD0682918.1"/>
    <property type="molecule type" value="Genomic_DNA"/>
</dbReference>
<dbReference type="InterPro" id="IPR042099">
    <property type="entry name" value="ANL_N_sf"/>
</dbReference>
<dbReference type="SUPFAM" id="SSF56801">
    <property type="entry name" value="Acetyl-CoA synthetase-like"/>
    <property type="match status" value="1"/>
</dbReference>
<evidence type="ECO:0000259" key="6">
    <source>
        <dbReference type="Pfam" id="PF00501"/>
    </source>
</evidence>
<dbReference type="RefSeq" id="WP_131761624.1">
    <property type="nucleotide sequence ID" value="NZ_CAACUY010000178.1"/>
</dbReference>
<dbReference type="PANTHER" id="PTHR43107">
    <property type="entry name" value="LONG-CHAIN FATTY ACID TRANSPORT PROTEIN"/>
    <property type="match status" value="1"/>
</dbReference>
<keyword evidence="4" id="KW-0067">ATP-binding</keyword>
<feature type="region of interest" description="Disordered" evidence="5">
    <location>
        <begin position="127"/>
        <end position="187"/>
    </location>
</feature>
<feature type="domain" description="AMP-binding enzyme C-terminal" evidence="7">
    <location>
        <begin position="483"/>
        <end position="557"/>
    </location>
</feature>
<gene>
    <name evidence="8" type="ORF">ACFQZM_00290</name>
</gene>
<keyword evidence="3" id="KW-0547">Nucleotide-binding</keyword>
<dbReference type="InterPro" id="IPR025110">
    <property type="entry name" value="AMP-bd_C"/>
</dbReference>
<dbReference type="PROSITE" id="PS00455">
    <property type="entry name" value="AMP_BINDING"/>
    <property type="match status" value="1"/>
</dbReference>
<dbReference type="PANTHER" id="PTHR43107:SF15">
    <property type="entry name" value="FATTY ACID TRANSPORT PROTEIN 3, ISOFORM A"/>
    <property type="match status" value="1"/>
</dbReference>
<accession>A0ABW2XBM9</accession>
<dbReference type="InterPro" id="IPR000873">
    <property type="entry name" value="AMP-dep_synth/lig_dom"/>
</dbReference>
<feature type="compositionally biased region" description="Polar residues" evidence="5">
    <location>
        <begin position="127"/>
        <end position="137"/>
    </location>
</feature>
<dbReference type="Pfam" id="PF13193">
    <property type="entry name" value="AMP-binding_C"/>
    <property type="match status" value="1"/>
</dbReference>
<evidence type="ECO:0000256" key="1">
    <source>
        <dbReference type="ARBA" id="ARBA00006432"/>
    </source>
</evidence>
<evidence type="ECO:0000256" key="3">
    <source>
        <dbReference type="ARBA" id="ARBA00022741"/>
    </source>
</evidence>
<comment type="caution">
    <text evidence="8">The sequence shown here is derived from an EMBL/GenBank/DDBJ whole genome shotgun (WGS) entry which is preliminary data.</text>
</comment>
<evidence type="ECO:0000313" key="9">
    <source>
        <dbReference type="Proteomes" id="UP001597063"/>
    </source>
</evidence>
<comment type="similarity">
    <text evidence="1">Belongs to the ATP-dependent AMP-binding enzyme family.</text>
</comment>
<evidence type="ECO:0000259" key="7">
    <source>
        <dbReference type="Pfam" id="PF13193"/>
    </source>
</evidence>
<name>A0ABW2XBM9_9ACTN</name>
<keyword evidence="2" id="KW-0436">Ligase</keyword>
<protein>
    <submittedName>
        <fullName evidence="8">AMP-binding protein</fullName>
    </submittedName>
</protein>
<reference evidence="9" key="1">
    <citation type="journal article" date="2019" name="Int. J. Syst. Evol. Microbiol.">
        <title>The Global Catalogue of Microorganisms (GCM) 10K type strain sequencing project: providing services to taxonomists for standard genome sequencing and annotation.</title>
        <authorList>
            <consortium name="The Broad Institute Genomics Platform"/>
            <consortium name="The Broad Institute Genome Sequencing Center for Infectious Disease"/>
            <person name="Wu L."/>
            <person name="Ma J."/>
        </authorList>
    </citation>
    <scope>NUCLEOTIDE SEQUENCE [LARGE SCALE GENOMIC DNA]</scope>
    <source>
        <strain evidence="9">JCM 9371</strain>
    </source>
</reference>
<dbReference type="Gene3D" id="3.30.300.30">
    <property type="match status" value="1"/>
</dbReference>
<evidence type="ECO:0000256" key="4">
    <source>
        <dbReference type="ARBA" id="ARBA00022840"/>
    </source>
</evidence>